<reference evidence="2 3" key="1">
    <citation type="submission" date="2023-09" db="EMBL/GenBank/DDBJ databases">
        <title>Genomes of two closely related lineages of the louse Polyplax serrata with different host specificities.</title>
        <authorList>
            <person name="Martinu J."/>
            <person name="Tarabai H."/>
            <person name="Stefka J."/>
            <person name="Hypsa V."/>
        </authorList>
    </citation>
    <scope>NUCLEOTIDE SEQUENCE [LARGE SCALE GENOMIC DNA]</scope>
    <source>
        <strain evidence="2">98ZLc_SE</strain>
    </source>
</reference>
<evidence type="ECO:0000256" key="1">
    <source>
        <dbReference type="SAM" id="MobiDB-lite"/>
    </source>
</evidence>
<feature type="compositionally biased region" description="Low complexity" evidence="1">
    <location>
        <begin position="24"/>
        <end position="36"/>
    </location>
</feature>
<name>A0ABR1AFI6_POLSC</name>
<proteinExistence type="predicted"/>
<protein>
    <submittedName>
        <fullName evidence="2">Uncharacterized protein</fullName>
    </submittedName>
</protein>
<sequence>MKERAHNTRMQTNQRTNVRRDRLTTTTTTTTTTKSATETEKKKQIEDVRDKKNGLRAKPRLATAKCQLKAGISSCVD</sequence>
<accession>A0ABR1AFI6</accession>
<keyword evidence="3" id="KW-1185">Reference proteome</keyword>
<dbReference type="EMBL" id="JAWJWF010000050">
    <property type="protein sequence ID" value="KAK6618272.1"/>
    <property type="molecule type" value="Genomic_DNA"/>
</dbReference>
<comment type="caution">
    <text evidence="2">The sequence shown here is derived from an EMBL/GenBank/DDBJ whole genome shotgun (WGS) entry which is preliminary data.</text>
</comment>
<evidence type="ECO:0000313" key="2">
    <source>
        <dbReference type="EMBL" id="KAK6618272.1"/>
    </source>
</evidence>
<feature type="region of interest" description="Disordered" evidence="1">
    <location>
        <begin position="1"/>
        <end position="56"/>
    </location>
</feature>
<gene>
    <name evidence="2" type="ORF">RUM44_002723</name>
</gene>
<dbReference type="Proteomes" id="UP001359485">
    <property type="component" value="Unassembled WGS sequence"/>
</dbReference>
<evidence type="ECO:0000313" key="3">
    <source>
        <dbReference type="Proteomes" id="UP001359485"/>
    </source>
</evidence>
<organism evidence="2 3">
    <name type="scientific">Polyplax serrata</name>
    <name type="common">Common mouse louse</name>
    <dbReference type="NCBI Taxonomy" id="468196"/>
    <lineage>
        <taxon>Eukaryota</taxon>
        <taxon>Metazoa</taxon>
        <taxon>Ecdysozoa</taxon>
        <taxon>Arthropoda</taxon>
        <taxon>Hexapoda</taxon>
        <taxon>Insecta</taxon>
        <taxon>Pterygota</taxon>
        <taxon>Neoptera</taxon>
        <taxon>Paraneoptera</taxon>
        <taxon>Psocodea</taxon>
        <taxon>Troctomorpha</taxon>
        <taxon>Phthiraptera</taxon>
        <taxon>Anoplura</taxon>
        <taxon>Polyplacidae</taxon>
        <taxon>Polyplax</taxon>
    </lineage>
</organism>
<feature type="compositionally biased region" description="Basic and acidic residues" evidence="1">
    <location>
        <begin position="37"/>
        <end position="53"/>
    </location>
</feature>